<keyword evidence="2" id="KW-1185">Reference proteome</keyword>
<dbReference type="RefSeq" id="WP_271924807.1">
    <property type="nucleotide sequence ID" value="NZ_JAQNDO010000001.1"/>
</dbReference>
<organism evidence="1 2">
    <name type="scientific">Polyangium mundeleinium</name>
    <dbReference type="NCBI Taxonomy" id="2995306"/>
    <lineage>
        <taxon>Bacteria</taxon>
        <taxon>Pseudomonadati</taxon>
        <taxon>Myxococcota</taxon>
        <taxon>Polyangia</taxon>
        <taxon>Polyangiales</taxon>
        <taxon>Polyangiaceae</taxon>
        <taxon>Polyangium</taxon>
    </lineage>
</organism>
<evidence type="ECO:0008006" key="3">
    <source>
        <dbReference type="Google" id="ProtNLM"/>
    </source>
</evidence>
<evidence type="ECO:0000313" key="1">
    <source>
        <dbReference type="EMBL" id="MDC0746425.1"/>
    </source>
</evidence>
<protein>
    <recommendedName>
        <fullName evidence="3">DUF4304 domain-containing protein</fullName>
    </recommendedName>
</protein>
<dbReference type="Proteomes" id="UP001221411">
    <property type="component" value="Unassembled WGS sequence"/>
</dbReference>
<name>A0ABT5F044_9BACT</name>
<comment type="caution">
    <text evidence="1">The sequence shown here is derived from an EMBL/GenBank/DDBJ whole genome shotgun (WGS) entry which is preliminary data.</text>
</comment>
<dbReference type="EMBL" id="JAQNDO010000001">
    <property type="protein sequence ID" value="MDC0746425.1"/>
    <property type="molecule type" value="Genomic_DNA"/>
</dbReference>
<reference evidence="1 2" key="1">
    <citation type="submission" date="2022-11" db="EMBL/GenBank/DDBJ databases">
        <title>Minimal conservation of predation-associated metabolite biosynthetic gene clusters underscores biosynthetic potential of Myxococcota including descriptions for ten novel species: Archangium lansinium sp. nov., Myxococcus landrumus sp. nov., Nannocystis bai.</title>
        <authorList>
            <person name="Ahearne A."/>
            <person name="Stevens C."/>
            <person name="Dowd S."/>
        </authorList>
    </citation>
    <scope>NUCLEOTIDE SEQUENCE [LARGE SCALE GENOMIC DNA]</scope>
    <source>
        <strain evidence="1 2">RJM3</strain>
    </source>
</reference>
<evidence type="ECO:0000313" key="2">
    <source>
        <dbReference type="Proteomes" id="UP001221411"/>
    </source>
</evidence>
<accession>A0ABT5F044</accession>
<proteinExistence type="predicted"/>
<gene>
    <name evidence="1" type="ORF">POL67_34170</name>
</gene>
<sequence>MKSFEAELQTRFPQFVPFDSERNTRTWSWKASPDLVFFVTVQAFVRLDQFVVEVSWAETEEFPWGAIGHVNVDQPRGRERLGLFWKSGPDEPVWDVCPEKSARMSEYLEAVCEGNTASIPADPPMAQILPRVLPLVRDAMDKFEEYGMPLFHRVAEAHGIAIGSRTT</sequence>